<dbReference type="EMBL" id="VSSQ01052659">
    <property type="protein sequence ID" value="MPN06726.1"/>
    <property type="molecule type" value="Genomic_DNA"/>
</dbReference>
<name>A0A645EZ74_9ZZZZ</name>
<comment type="caution">
    <text evidence="1">The sequence shown here is derived from an EMBL/GenBank/DDBJ whole genome shotgun (WGS) entry which is preliminary data.</text>
</comment>
<dbReference type="AlphaFoldDB" id="A0A645EZ74"/>
<proteinExistence type="predicted"/>
<protein>
    <submittedName>
        <fullName evidence="1">Uncharacterized protein</fullName>
    </submittedName>
</protein>
<sequence length="49" mass="5245">MSAGTAVFHYGSYVIAAEKRHFLEINAVTAVLRFLLSARTPNAGPVSPL</sequence>
<gene>
    <name evidence="1" type="ORF">SDC9_153982</name>
</gene>
<reference evidence="1" key="1">
    <citation type="submission" date="2019-08" db="EMBL/GenBank/DDBJ databases">
        <authorList>
            <person name="Kucharzyk K."/>
            <person name="Murdoch R.W."/>
            <person name="Higgins S."/>
            <person name="Loffler F."/>
        </authorList>
    </citation>
    <scope>NUCLEOTIDE SEQUENCE</scope>
</reference>
<organism evidence="1">
    <name type="scientific">bioreactor metagenome</name>
    <dbReference type="NCBI Taxonomy" id="1076179"/>
    <lineage>
        <taxon>unclassified sequences</taxon>
        <taxon>metagenomes</taxon>
        <taxon>ecological metagenomes</taxon>
    </lineage>
</organism>
<accession>A0A645EZ74</accession>
<evidence type="ECO:0000313" key="1">
    <source>
        <dbReference type="EMBL" id="MPN06726.1"/>
    </source>
</evidence>